<sequence length="86" mass="8631">MAPAEFLVTRVVEVGVHGLDLAAALGREPWLTPAAAEVTGGRGVPAGLGWDGSTLVAEATGRAPLTGRKRAVLAAAGVRWLAFAAG</sequence>
<comment type="caution">
    <text evidence="1">The sequence shown here is derived from an EMBL/GenBank/DDBJ whole genome shotgun (WGS) entry which is preliminary data.</text>
</comment>
<protein>
    <submittedName>
        <fullName evidence="1">Uncharacterized protein</fullName>
    </submittedName>
</protein>
<keyword evidence="2" id="KW-1185">Reference proteome</keyword>
<dbReference type="EMBL" id="VLKE01000001">
    <property type="protein sequence ID" value="TWH65419.1"/>
    <property type="molecule type" value="Genomic_DNA"/>
</dbReference>
<accession>A0A562I2Y9</accession>
<dbReference type="AlphaFoldDB" id="A0A562I2Y9"/>
<name>A0A562I2Y9_MICOL</name>
<dbReference type="Proteomes" id="UP000319825">
    <property type="component" value="Unassembled WGS sequence"/>
</dbReference>
<evidence type="ECO:0000313" key="2">
    <source>
        <dbReference type="Proteomes" id="UP000319825"/>
    </source>
</evidence>
<organism evidence="1 2">
    <name type="scientific">Micromonospora olivasterospora</name>
    <dbReference type="NCBI Taxonomy" id="1880"/>
    <lineage>
        <taxon>Bacteria</taxon>
        <taxon>Bacillati</taxon>
        <taxon>Actinomycetota</taxon>
        <taxon>Actinomycetes</taxon>
        <taxon>Micromonosporales</taxon>
        <taxon>Micromonosporaceae</taxon>
        <taxon>Micromonospora</taxon>
    </lineage>
</organism>
<proteinExistence type="predicted"/>
<reference evidence="1 2" key="1">
    <citation type="submission" date="2019-07" db="EMBL/GenBank/DDBJ databases">
        <title>R&amp;d 2014.</title>
        <authorList>
            <person name="Klenk H.-P."/>
        </authorList>
    </citation>
    <scope>NUCLEOTIDE SEQUENCE [LARGE SCALE GENOMIC DNA]</scope>
    <source>
        <strain evidence="1 2">DSM 43868</strain>
    </source>
</reference>
<evidence type="ECO:0000313" key="1">
    <source>
        <dbReference type="EMBL" id="TWH65419.1"/>
    </source>
</evidence>
<gene>
    <name evidence="1" type="ORF">JD77_00356</name>
</gene>